<evidence type="ECO:0000313" key="2">
    <source>
        <dbReference type="Proteomes" id="UP000054721"/>
    </source>
</evidence>
<proteinExistence type="predicted"/>
<evidence type="ECO:0000313" key="1">
    <source>
        <dbReference type="EMBL" id="KRZ46797.1"/>
    </source>
</evidence>
<dbReference type="AlphaFoldDB" id="A0A0V1KHU0"/>
<name>A0A0V1KHU0_9BILA</name>
<keyword evidence="2" id="KW-1185">Reference proteome</keyword>
<reference evidence="1 2" key="1">
    <citation type="submission" date="2015-05" db="EMBL/GenBank/DDBJ databases">
        <title>Evolution of Trichinella species and genotypes.</title>
        <authorList>
            <person name="Korhonen P.K."/>
            <person name="Edoardo P."/>
            <person name="Giuseppe L.R."/>
            <person name="Gasser R.B."/>
        </authorList>
    </citation>
    <scope>NUCLEOTIDE SEQUENCE [LARGE SCALE GENOMIC DNA]</scope>
    <source>
        <strain evidence="1">ISS10</strain>
    </source>
</reference>
<protein>
    <submittedName>
        <fullName evidence="1">Uncharacterized protein</fullName>
    </submittedName>
</protein>
<accession>A0A0V1KHU0</accession>
<dbReference type="EMBL" id="JYDW01002186">
    <property type="protein sequence ID" value="KRZ46797.1"/>
    <property type="molecule type" value="Genomic_DNA"/>
</dbReference>
<organism evidence="1 2">
    <name type="scientific">Trichinella nativa</name>
    <dbReference type="NCBI Taxonomy" id="6335"/>
    <lineage>
        <taxon>Eukaryota</taxon>
        <taxon>Metazoa</taxon>
        <taxon>Ecdysozoa</taxon>
        <taxon>Nematoda</taxon>
        <taxon>Enoplea</taxon>
        <taxon>Dorylaimia</taxon>
        <taxon>Trichinellida</taxon>
        <taxon>Trichinellidae</taxon>
        <taxon>Trichinella</taxon>
    </lineage>
</organism>
<gene>
    <name evidence="1" type="ORF">T02_14649</name>
</gene>
<feature type="non-terminal residue" evidence="1">
    <location>
        <position position="81"/>
    </location>
</feature>
<sequence length="81" mass="8953">MVLTGKLVYATKVAASSRDDLFSIFQINLLMAEYAAPGLPESHFPASPRKALTNCASDSFFCEVCTNRSFQFVVRNSLDRS</sequence>
<comment type="caution">
    <text evidence="1">The sequence shown here is derived from an EMBL/GenBank/DDBJ whole genome shotgun (WGS) entry which is preliminary data.</text>
</comment>
<dbReference type="Proteomes" id="UP000054721">
    <property type="component" value="Unassembled WGS sequence"/>
</dbReference>